<feature type="region of interest" description="Disordered" evidence="10">
    <location>
        <begin position="8"/>
        <end position="46"/>
    </location>
</feature>
<evidence type="ECO:0000256" key="2">
    <source>
        <dbReference type="ARBA" id="ARBA00022679"/>
    </source>
</evidence>
<feature type="domain" description="Protein kinase" evidence="11">
    <location>
        <begin position="74"/>
        <end position="359"/>
    </location>
</feature>
<dbReference type="Proteomes" id="UP001141552">
    <property type="component" value="Unassembled WGS sequence"/>
</dbReference>
<feature type="region of interest" description="Disordered" evidence="10">
    <location>
        <begin position="356"/>
        <end position="388"/>
    </location>
</feature>
<evidence type="ECO:0000313" key="12">
    <source>
        <dbReference type="EMBL" id="KAJ4846817.1"/>
    </source>
</evidence>
<evidence type="ECO:0000256" key="3">
    <source>
        <dbReference type="ARBA" id="ARBA00022741"/>
    </source>
</evidence>
<keyword evidence="5 8" id="KW-0067">ATP-binding</keyword>
<gene>
    <name evidence="12" type="primary">PBL19</name>
    <name evidence="12" type="ORF">Tsubulata_004609</name>
</gene>
<evidence type="ECO:0000256" key="8">
    <source>
        <dbReference type="PROSITE-ProRule" id="PRU10141"/>
    </source>
</evidence>
<dbReference type="GO" id="GO:0004674">
    <property type="term" value="F:protein serine/threonine kinase activity"/>
    <property type="evidence" value="ECO:0007669"/>
    <property type="project" value="UniProtKB-KW"/>
</dbReference>
<proteinExistence type="inferred from homology"/>
<comment type="catalytic activity">
    <reaction evidence="6">
        <text>L-threonyl-[protein] + ATP = O-phospho-L-threonyl-[protein] + ADP + H(+)</text>
        <dbReference type="Rhea" id="RHEA:46608"/>
        <dbReference type="Rhea" id="RHEA-COMP:11060"/>
        <dbReference type="Rhea" id="RHEA-COMP:11605"/>
        <dbReference type="ChEBI" id="CHEBI:15378"/>
        <dbReference type="ChEBI" id="CHEBI:30013"/>
        <dbReference type="ChEBI" id="CHEBI:30616"/>
        <dbReference type="ChEBI" id="CHEBI:61977"/>
        <dbReference type="ChEBI" id="CHEBI:456216"/>
        <dbReference type="EC" id="2.7.11.1"/>
    </reaction>
</comment>
<dbReference type="OrthoDB" id="4062651at2759"/>
<evidence type="ECO:0000256" key="9">
    <source>
        <dbReference type="RuleBase" id="RU000304"/>
    </source>
</evidence>
<dbReference type="CDD" id="cd14066">
    <property type="entry name" value="STKc_IRAK"/>
    <property type="match status" value="1"/>
</dbReference>
<dbReference type="Pfam" id="PF00069">
    <property type="entry name" value="Pkinase"/>
    <property type="match status" value="1"/>
</dbReference>
<dbReference type="EC" id="2.7.11.1" evidence="1"/>
<reference evidence="12" key="1">
    <citation type="submission" date="2022-02" db="EMBL/GenBank/DDBJ databases">
        <authorList>
            <person name="Henning P.M."/>
            <person name="McCubbin A.G."/>
            <person name="Shore J.S."/>
        </authorList>
    </citation>
    <scope>NUCLEOTIDE SEQUENCE</scope>
    <source>
        <strain evidence="12">F60SS</strain>
        <tissue evidence="12">Leaves</tissue>
    </source>
</reference>
<feature type="compositionally biased region" description="Polar residues" evidence="10">
    <location>
        <begin position="368"/>
        <end position="379"/>
    </location>
</feature>
<dbReference type="PANTHER" id="PTHR45621">
    <property type="entry name" value="OS01G0588500 PROTEIN-RELATED"/>
    <property type="match status" value="1"/>
</dbReference>
<dbReference type="PROSITE" id="PS00108">
    <property type="entry name" value="PROTEIN_KINASE_ST"/>
    <property type="match status" value="1"/>
</dbReference>
<dbReference type="GO" id="GO:0005524">
    <property type="term" value="F:ATP binding"/>
    <property type="evidence" value="ECO:0007669"/>
    <property type="project" value="UniProtKB-UniRule"/>
</dbReference>
<dbReference type="AlphaFoldDB" id="A0A9Q0GDI7"/>
<keyword evidence="13" id="KW-1185">Reference proteome</keyword>
<protein>
    <recommendedName>
        <fullName evidence="1">non-specific serine/threonine protein kinase</fullName>
        <ecNumber evidence="1">2.7.11.1</ecNumber>
    </recommendedName>
</protein>
<evidence type="ECO:0000256" key="4">
    <source>
        <dbReference type="ARBA" id="ARBA00022777"/>
    </source>
</evidence>
<dbReference type="PROSITE" id="PS00107">
    <property type="entry name" value="PROTEIN_KINASE_ATP"/>
    <property type="match status" value="1"/>
</dbReference>
<name>A0A9Q0GDI7_9ROSI</name>
<keyword evidence="3 8" id="KW-0547">Nucleotide-binding</keyword>
<evidence type="ECO:0000259" key="11">
    <source>
        <dbReference type="PROSITE" id="PS50011"/>
    </source>
</evidence>
<dbReference type="InterPro" id="IPR050823">
    <property type="entry name" value="Plant_Ser_Thr_Prot_Kinase"/>
</dbReference>
<dbReference type="Gene3D" id="1.10.510.10">
    <property type="entry name" value="Transferase(Phosphotransferase) domain 1"/>
    <property type="match status" value="1"/>
</dbReference>
<dbReference type="FunFam" id="3.30.200.20:FF:000228">
    <property type="entry name" value="Serine/threonine-protein kinase BIK1"/>
    <property type="match status" value="1"/>
</dbReference>
<dbReference type="Gene3D" id="3.30.200.20">
    <property type="entry name" value="Phosphorylase Kinase, domain 1"/>
    <property type="match status" value="1"/>
</dbReference>
<feature type="compositionally biased region" description="Polar residues" evidence="10">
    <location>
        <begin position="20"/>
        <end position="46"/>
    </location>
</feature>
<evidence type="ECO:0000256" key="10">
    <source>
        <dbReference type="SAM" id="MobiDB-lite"/>
    </source>
</evidence>
<reference evidence="12" key="2">
    <citation type="journal article" date="2023" name="Plants (Basel)">
        <title>Annotation of the Turnera subulata (Passifloraceae) Draft Genome Reveals the S-Locus Evolved after the Divergence of Turneroideae from Passifloroideae in a Stepwise Manner.</title>
        <authorList>
            <person name="Henning P.M."/>
            <person name="Roalson E.H."/>
            <person name="Mir W."/>
            <person name="McCubbin A.G."/>
            <person name="Shore J.S."/>
        </authorList>
    </citation>
    <scope>NUCLEOTIDE SEQUENCE</scope>
    <source>
        <strain evidence="12">F60SS</strain>
    </source>
</reference>
<dbReference type="EMBL" id="JAKUCV010001329">
    <property type="protein sequence ID" value="KAJ4846817.1"/>
    <property type="molecule type" value="Genomic_DNA"/>
</dbReference>
<dbReference type="PROSITE" id="PS50011">
    <property type="entry name" value="PROTEIN_KINASE_DOM"/>
    <property type="match status" value="1"/>
</dbReference>
<dbReference type="InterPro" id="IPR011009">
    <property type="entry name" value="Kinase-like_dom_sf"/>
</dbReference>
<dbReference type="InterPro" id="IPR000719">
    <property type="entry name" value="Prot_kinase_dom"/>
</dbReference>
<feature type="binding site" evidence="8">
    <location>
        <position position="109"/>
    </location>
    <ligand>
        <name>ATP</name>
        <dbReference type="ChEBI" id="CHEBI:30616"/>
    </ligand>
</feature>
<comment type="caution">
    <text evidence="12">The sequence shown here is derived from an EMBL/GenBank/DDBJ whole genome shotgun (WGS) entry which is preliminary data.</text>
</comment>
<organism evidence="12 13">
    <name type="scientific">Turnera subulata</name>
    <dbReference type="NCBI Taxonomy" id="218843"/>
    <lineage>
        <taxon>Eukaryota</taxon>
        <taxon>Viridiplantae</taxon>
        <taxon>Streptophyta</taxon>
        <taxon>Embryophyta</taxon>
        <taxon>Tracheophyta</taxon>
        <taxon>Spermatophyta</taxon>
        <taxon>Magnoliopsida</taxon>
        <taxon>eudicotyledons</taxon>
        <taxon>Gunneridae</taxon>
        <taxon>Pentapetalae</taxon>
        <taxon>rosids</taxon>
        <taxon>fabids</taxon>
        <taxon>Malpighiales</taxon>
        <taxon>Passifloraceae</taxon>
        <taxon>Turnera</taxon>
    </lineage>
</organism>
<sequence>MKCFHLFKDKSKSKKEKATSAPQLRDQNNSGGSALSRTTKSLPSPRSIQELYKEKEQGLRVFTFQELREATNGFNRLLKIGEGGFGSVYKGTVKPENGQGDPQPVAIKKLNKHGLQGHKQWLAEVQFLGVVNHPNLVKLLGYCSVDDERGYQRLLVYEYMPNKSLEDHLFSRTLPAMPWMTRLEVIHGAAEGLAYLHGGMEVQVIYRDFKSSNVLLDKNFKPKLSDFGLAREGPTGDRTHVSTAVVGTYGYAAPEYVETGHLTSQSDMWSFGVVLFEILTGRRSLDRNRPTAEQKLLDWVKQYPADSNRFTMIMDPRLRNEYSISAAKKVAKLAESCLNKNAKERPTMPQVVERLKEAIEESKMGNGNAKSSQARSSSAGKKGSRVVI</sequence>
<dbReference type="SUPFAM" id="SSF56112">
    <property type="entry name" value="Protein kinase-like (PK-like)"/>
    <property type="match status" value="1"/>
</dbReference>
<comment type="catalytic activity">
    <reaction evidence="7">
        <text>L-seryl-[protein] + ATP = O-phospho-L-seryl-[protein] + ADP + H(+)</text>
        <dbReference type="Rhea" id="RHEA:17989"/>
        <dbReference type="Rhea" id="RHEA-COMP:9863"/>
        <dbReference type="Rhea" id="RHEA-COMP:11604"/>
        <dbReference type="ChEBI" id="CHEBI:15378"/>
        <dbReference type="ChEBI" id="CHEBI:29999"/>
        <dbReference type="ChEBI" id="CHEBI:30616"/>
        <dbReference type="ChEBI" id="CHEBI:83421"/>
        <dbReference type="ChEBI" id="CHEBI:456216"/>
        <dbReference type="EC" id="2.7.11.1"/>
    </reaction>
</comment>
<keyword evidence="9" id="KW-0723">Serine/threonine-protein kinase</keyword>
<dbReference type="InterPro" id="IPR008271">
    <property type="entry name" value="Ser/Thr_kinase_AS"/>
</dbReference>
<dbReference type="InterPro" id="IPR017441">
    <property type="entry name" value="Protein_kinase_ATP_BS"/>
</dbReference>
<evidence type="ECO:0000256" key="7">
    <source>
        <dbReference type="ARBA" id="ARBA00048679"/>
    </source>
</evidence>
<evidence type="ECO:0000256" key="5">
    <source>
        <dbReference type="ARBA" id="ARBA00022840"/>
    </source>
</evidence>
<keyword evidence="4 12" id="KW-0418">Kinase</keyword>
<keyword evidence="2" id="KW-0808">Transferase</keyword>
<evidence type="ECO:0000256" key="1">
    <source>
        <dbReference type="ARBA" id="ARBA00012513"/>
    </source>
</evidence>
<evidence type="ECO:0000313" key="13">
    <source>
        <dbReference type="Proteomes" id="UP001141552"/>
    </source>
</evidence>
<dbReference type="FunFam" id="1.10.510.10:FF:000095">
    <property type="entry name" value="protein STRUBBELIG-RECEPTOR FAMILY 8"/>
    <property type="match status" value="1"/>
</dbReference>
<accession>A0A9Q0GDI7</accession>
<comment type="similarity">
    <text evidence="9">Belongs to the protein kinase superfamily.</text>
</comment>
<evidence type="ECO:0000256" key="6">
    <source>
        <dbReference type="ARBA" id="ARBA00047899"/>
    </source>
</evidence>